<dbReference type="EMBL" id="LAZR01016769">
    <property type="protein sequence ID" value="KKM03081.1"/>
    <property type="molecule type" value="Genomic_DNA"/>
</dbReference>
<gene>
    <name evidence="1" type="ORF">LCGC14_1778040</name>
</gene>
<comment type="caution">
    <text evidence="1">The sequence shown here is derived from an EMBL/GenBank/DDBJ whole genome shotgun (WGS) entry which is preliminary data.</text>
</comment>
<reference evidence="1" key="1">
    <citation type="journal article" date="2015" name="Nature">
        <title>Complex archaea that bridge the gap between prokaryotes and eukaryotes.</title>
        <authorList>
            <person name="Spang A."/>
            <person name="Saw J.H."/>
            <person name="Jorgensen S.L."/>
            <person name="Zaremba-Niedzwiedzka K."/>
            <person name="Martijn J."/>
            <person name="Lind A.E."/>
            <person name="van Eijk R."/>
            <person name="Schleper C."/>
            <person name="Guy L."/>
            <person name="Ettema T.J."/>
        </authorList>
    </citation>
    <scope>NUCLEOTIDE SEQUENCE</scope>
</reference>
<dbReference type="PROSITE" id="PS51257">
    <property type="entry name" value="PROKAR_LIPOPROTEIN"/>
    <property type="match status" value="1"/>
</dbReference>
<protein>
    <submittedName>
        <fullName evidence="1">Uncharacterized protein</fullName>
    </submittedName>
</protein>
<name>A0A0F9JB53_9ZZZZ</name>
<proteinExistence type="predicted"/>
<accession>A0A0F9JB53</accession>
<dbReference type="AlphaFoldDB" id="A0A0F9JB53"/>
<evidence type="ECO:0000313" key="1">
    <source>
        <dbReference type="EMBL" id="KKM03081.1"/>
    </source>
</evidence>
<organism evidence="1">
    <name type="scientific">marine sediment metagenome</name>
    <dbReference type="NCBI Taxonomy" id="412755"/>
    <lineage>
        <taxon>unclassified sequences</taxon>
        <taxon>metagenomes</taxon>
        <taxon>ecological metagenomes</taxon>
    </lineage>
</organism>
<sequence>MKRAVLIILIALLLYSCINKSVPVNNPIPDRKEFRVGGPIPGLTNSPYPVGVLQFYPSMDGSIVIAVQHWHSTVTQTHSYNEMFLVCKKNYRYGDTPWFSLYDYVRDTVYLDNPTDGIIDEIIEGVIEKGLQIDYGVPECEVKV</sequence>